<evidence type="ECO:0000313" key="3">
    <source>
        <dbReference type="Proteomes" id="UP000585474"/>
    </source>
</evidence>
<feature type="compositionally biased region" description="Basic and acidic residues" evidence="1">
    <location>
        <begin position="63"/>
        <end position="72"/>
    </location>
</feature>
<keyword evidence="2" id="KW-0547">Nucleotide-binding</keyword>
<organism evidence="2 3">
    <name type="scientific">Actinidia rufa</name>
    <dbReference type="NCBI Taxonomy" id="165716"/>
    <lineage>
        <taxon>Eukaryota</taxon>
        <taxon>Viridiplantae</taxon>
        <taxon>Streptophyta</taxon>
        <taxon>Embryophyta</taxon>
        <taxon>Tracheophyta</taxon>
        <taxon>Spermatophyta</taxon>
        <taxon>Magnoliopsida</taxon>
        <taxon>eudicotyledons</taxon>
        <taxon>Gunneridae</taxon>
        <taxon>Pentapetalae</taxon>
        <taxon>asterids</taxon>
        <taxon>Ericales</taxon>
        <taxon>Actinidiaceae</taxon>
        <taxon>Actinidia</taxon>
    </lineage>
</organism>
<accession>A0A7J0HBS1</accession>
<keyword evidence="2" id="KW-0067">ATP-binding</keyword>
<feature type="compositionally biased region" description="Basic and acidic residues" evidence="1">
    <location>
        <begin position="112"/>
        <end position="125"/>
    </location>
</feature>
<evidence type="ECO:0000313" key="2">
    <source>
        <dbReference type="EMBL" id="GFZ20435.1"/>
    </source>
</evidence>
<feature type="compositionally biased region" description="Basic and acidic residues" evidence="1">
    <location>
        <begin position="80"/>
        <end position="89"/>
    </location>
</feature>
<keyword evidence="3" id="KW-1185">Reference proteome</keyword>
<feature type="compositionally biased region" description="Low complexity" evidence="1">
    <location>
        <begin position="17"/>
        <end position="37"/>
    </location>
</feature>
<proteinExistence type="predicted"/>
<feature type="compositionally biased region" description="Polar residues" evidence="1">
    <location>
        <begin position="38"/>
        <end position="62"/>
    </location>
</feature>
<keyword evidence="2" id="KW-0347">Helicase</keyword>
<name>A0A7J0HBS1_9ERIC</name>
<protein>
    <submittedName>
        <fullName evidence="2">ATP-dependent helicase family protein</fullName>
    </submittedName>
</protein>
<dbReference type="EMBL" id="BJWL01000028">
    <property type="protein sequence ID" value="GFZ20435.1"/>
    <property type="molecule type" value="Genomic_DNA"/>
</dbReference>
<gene>
    <name evidence="2" type="ORF">Acr_28g0011400</name>
</gene>
<dbReference type="Proteomes" id="UP000585474">
    <property type="component" value="Unassembled WGS sequence"/>
</dbReference>
<dbReference type="GO" id="GO:0004386">
    <property type="term" value="F:helicase activity"/>
    <property type="evidence" value="ECO:0007669"/>
    <property type="project" value="UniProtKB-KW"/>
</dbReference>
<keyword evidence="2" id="KW-0378">Hydrolase</keyword>
<evidence type="ECO:0000256" key="1">
    <source>
        <dbReference type="SAM" id="MobiDB-lite"/>
    </source>
</evidence>
<reference evidence="2 3" key="1">
    <citation type="submission" date="2019-07" db="EMBL/GenBank/DDBJ databases">
        <title>De Novo Assembly of kiwifruit Actinidia rufa.</title>
        <authorList>
            <person name="Sugita-Konishi S."/>
            <person name="Sato K."/>
            <person name="Mori E."/>
            <person name="Abe Y."/>
            <person name="Kisaki G."/>
            <person name="Hamano K."/>
            <person name="Suezawa K."/>
            <person name="Otani M."/>
            <person name="Fukuda T."/>
            <person name="Manabe T."/>
            <person name="Gomi K."/>
            <person name="Tabuchi M."/>
            <person name="Akimitsu K."/>
            <person name="Kataoka I."/>
        </authorList>
    </citation>
    <scope>NUCLEOTIDE SEQUENCE [LARGE SCALE GENOMIC DNA]</scope>
    <source>
        <strain evidence="3">cv. Fuchu</strain>
    </source>
</reference>
<feature type="region of interest" description="Disordered" evidence="1">
    <location>
        <begin position="1"/>
        <end position="133"/>
    </location>
</feature>
<dbReference type="OrthoDB" id="1751028at2759"/>
<feature type="compositionally biased region" description="Basic and acidic residues" evidence="1">
    <location>
        <begin position="1"/>
        <end position="15"/>
    </location>
</feature>
<comment type="caution">
    <text evidence="2">The sequence shown here is derived from an EMBL/GenBank/DDBJ whole genome shotgun (WGS) entry which is preliminary data.</text>
</comment>
<dbReference type="AlphaFoldDB" id="A0A7J0HBS1"/>
<sequence>MVNDTRSTRRSKDDEITSSTKKAIKSKGSSTSGSPTADTSGLRRSTRGTPSRKQISSSPSTTRKSERLEKRTPTKIPVKRKNEIVEKQKVSIPLRRSDRGKKHLLPSSSGSRKSEKGSDSSDIERKKLKREKS</sequence>